<dbReference type="Pfam" id="PF21631">
    <property type="entry name" value="A9CJY8-like_N"/>
    <property type="match status" value="1"/>
</dbReference>
<keyword evidence="4" id="KW-1185">Reference proteome</keyword>
<dbReference type="InterPro" id="IPR045865">
    <property type="entry name" value="ACT-like_dom_sf"/>
</dbReference>
<dbReference type="STRING" id="340021.TM5383_02072"/>
<dbReference type="OrthoDB" id="5615858at2"/>
<evidence type="ECO:0000313" key="4">
    <source>
        <dbReference type="Proteomes" id="UP000051681"/>
    </source>
</evidence>
<organism evidence="3 4">
    <name type="scientific">Thalassovita mediterranea</name>
    <dbReference type="NCBI Taxonomy" id="340021"/>
    <lineage>
        <taxon>Bacteria</taxon>
        <taxon>Pseudomonadati</taxon>
        <taxon>Pseudomonadota</taxon>
        <taxon>Alphaproteobacteria</taxon>
        <taxon>Rhodobacterales</taxon>
        <taxon>Roseobacteraceae</taxon>
        <taxon>Thalassovita</taxon>
    </lineage>
</organism>
<evidence type="ECO:0000259" key="1">
    <source>
        <dbReference type="Pfam" id="PF13840"/>
    </source>
</evidence>
<evidence type="ECO:0000313" key="3">
    <source>
        <dbReference type="EMBL" id="CUH84853.1"/>
    </source>
</evidence>
<dbReference type="Proteomes" id="UP000051681">
    <property type="component" value="Unassembled WGS sequence"/>
</dbReference>
<feature type="domain" description="A9CJY8-like N-terminal" evidence="2">
    <location>
        <begin position="12"/>
        <end position="55"/>
    </location>
</feature>
<gene>
    <name evidence="3" type="ORF">TM5383_02072</name>
</gene>
<proteinExistence type="predicted"/>
<sequence>MTHHLTIRFVPGRYAVSRLPAGAAVPNWFAGQGFRAVVCSDDEVTLVCQEDRVPATVQSEGGWACLRTVGPFPFEAAGIVQSLIAPLSGNGIGVFVVCTFDGEHVLIPAAQAGAAARYLQAAGHDCPLPDLADGTQ</sequence>
<reference evidence="3 4" key="1">
    <citation type="submission" date="2015-09" db="EMBL/GenBank/DDBJ databases">
        <authorList>
            <consortium name="Swine Surveillance"/>
        </authorList>
    </citation>
    <scope>NUCLEOTIDE SEQUENCE [LARGE SCALE GENOMIC DNA]</scope>
    <source>
        <strain evidence="3 4">CECT 8383</strain>
    </source>
</reference>
<accession>A0A0P1GQZ7</accession>
<name>A0A0P1GQZ7_9RHOB</name>
<dbReference type="InterPro" id="IPR027795">
    <property type="entry name" value="CASTOR_ACT_dom"/>
</dbReference>
<protein>
    <submittedName>
        <fullName evidence="3">Uncharacterized protein</fullName>
    </submittedName>
</protein>
<dbReference type="SUPFAM" id="SSF55021">
    <property type="entry name" value="ACT-like"/>
    <property type="match status" value="2"/>
</dbReference>
<dbReference type="Pfam" id="PF13840">
    <property type="entry name" value="ACT_7"/>
    <property type="match status" value="1"/>
</dbReference>
<feature type="domain" description="CASTOR ACT" evidence="1">
    <location>
        <begin position="59"/>
        <end position="120"/>
    </location>
</feature>
<dbReference type="AlphaFoldDB" id="A0A0P1GQZ7"/>
<dbReference type="EMBL" id="CYSF01000009">
    <property type="protein sequence ID" value="CUH84853.1"/>
    <property type="molecule type" value="Genomic_DNA"/>
</dbReference>
<dbReference type="Gene3D" id="3.30.2130.10">
    <property type="entry name" value="VC0802-like"/>
    <property type="match status" value="1"/>
</dbReference>
<dbReference type="InterPro" id="IPR049447">
    <property type="entry name" value="A9CJY8-like_N"/>
</dbReference>
<dbReference type="RefSeq" id="WP_058318949.1">
    <property type="nucleotide sequence ID" value="NZ_CYSF01000009.1"/>
</dbReference>
<evidence type="ECO:0000259" key="2">
    <source>
        <dbReference type="Pfam" id="PF21631"/>
    </source>
</evidence>